<keyword evidence="3" id="KW-1185">Reference proteome</keyword>
<reference evidence="2 3" key="1">
    <citation type="submission" date="2018-04" db="EMBL/GenBank/DDBJ databases">
        <title>Novel actinobacteria from marine sediment.</title>
        <authorList>
            <person name="Ng Z.Y."/>
            <person name="Tan G.Y.A."/>
        </authorList>
    </citation>
    <scope>NUCLEOTIDE SEQUENCE [LARGE SCALE GENOMIC DNA]</scope>
    <source>
        <strain evidence="2 3">TPS81</strain>
    </source>
</reference>
<feature type="compositionally biased region" description="Basic residues" evidence="1">
    <location>
        <begin position="131"/>
        <end position="148"/>
    </location>
</feature>
<gene>
    <name evidence="2" type="ORF">DEF24_10010</name>
</gene>
<dbReference type="OrthoDB" id="4230273at2"/>
<comment type="caution">
    <text evidence="2">The sequence shown here is derived from an EMBL/GenBank/DDBJ whole genome shotgun (WGS) entry which is preliminary data.</text>
</comment>
<evidence type="ECO:0000256" key="1">
    <source>
        <dbReference type="SAM" id="MobiDB-lite"/>
    </source>
</evidence>
<organism evidence="2 3">
    <name type="scientific">Marinitenerispora sediminis</name>
    <dbReference type="NCBI Taxonomy" id="1931232"/>
    <lineage>
        <taxon>Bacteria</taxon>
        <taxon>Bacillati</taxon>
        <taxon>Actinomycetota</taxon>
        <taxon>Actinomycetes</taxon>
        <taxon>Streptosporangiales</taxon>
        <taxon>Nocardiopsidaceae</taxon>
        <taxon>Marinitenerispora</taxon>
    </lineage>
</organism>
<dbReference type="AlphaFoldDB" id="A0A368T6H0"/>
<dbReference type="EMBL" id="QEIN01000063">
    <property type="protein sequence ID" value="RCV59297.1"/>
    <property type="molecule type" value="Genomic_DNA"/>
</dbReference>
<feature type="region of interest" description="Disordered" evidence="1">
    <location>
        <begin position="129"/>
        <end position="148"/>
    </location>
</feature>
<evidence type="ECO:0000313" key="2">
    <source>
        <dbReference type="EMBL" id="RCV59297.1"/>
    </source>
</evidence>
<proteinExistence type="predicted"/>
<evidence type="ECO:0000313" key="3">
    <source>
        <dbReference type="Proteomes" id="UP000253318"/>
    </source>
</evidence>
<accession>A0A368T6H0</accession>
<name>A0A368T6H0_9ACTN</name>
<sequence>MAKIDLSQLQKPESAGTVIVMPEGDEITLRPLMTLGSEHDQTLLGGPLYADLLRYYHLDLTQVCQGRGPRPQLVLALVDNLPADSAFAASAAAEHTRSEVEEWRTWQSGLQGNLLLAELIDRQRENTKAQVGKKYRFKPHPRPGEKKKARVITVAELNQRGLRPVPPAA</sequence>
<evidence type="ECO:0008006" key="4">
    <source>
        <dbReference type="Google" id="ProtNLM"/>
    </source>
</evidence>
<dbReference type="RefSeq" id="WP_114433240.1">
    <property type="nucleotide sequence ID" value="NZ_QEIN01000063.1"/>
</dbReference>
<protein>
    <recommendedName>
        <fullName evidence="4">Tail assembly chaperone</fullName>
    </recommendedName>
</protein>
<dbReference type="Proteomes" id="UP000253318">
    <property type="component" value="Unassembled WGS sequence"/>
</dbReference>